<reference evidence="1" key="2">
    <citation type="submission" date="2023-05" db="EMBL/GenBank/DDBJ databases">
        <authorList>
            <person name="Schelkunov M.I."/>
        </authorList>
    </citation>
    <scope>NUCLEOTIDE SEQUENCE</scope>
    <source>
        <strain evidence="1">Hsosn_3</strain>
        <tissue evidence="1">Leaf</tissue>
    </source>
</reference>
<keyword evidence="2" id="KW-1185">Reference proteome</keyword>
<reference evidence="1" key="1">
    <citation type="submission" date="2023-02" db="EMBL/GenBank/DDBJ databases">
        <title>Genome of toxic invasive species Heracleum sosnowskyi carries increased number of genes despite the absence of recent whole-genome duplications.</title>
        <authorList>
            <person name="Schelkunov M."/>
            <person name="Shtratnikova V."/>
            <person name="Makarenko M."/>
            <person name="Klepikova A."/>
            <person name="Omelchenko D."/>
            <person name="Novikova G."/>
            <person name="Obukhova E."/>
            <person name="Bogdanov V."/>
            <person name="Penin A."/>
            <person name="Logacheva M."/>
        </authorList>
    </citation>
    <scope>NUCLEOTIDE SEQUENCE</scope>
    <source>
        <strain evidence="1">Hsosn_3</strain>
        <tissue evidence="1">Leaf</tissue>
    </source>
</reference>
<evidence type="ECO:0000313" key="1">
    <source>
        <dbReference type="EMBL" id="KAK1374044.1"/>
    </source>
</evidence>
<accession>A0AAD8MIH8</accession>
<evidence type="ECO:0000313" key="2">
    <source>
        <dbReference type="Proteomes" id="UP001237642"/>
    </source>
</evidence>
<protein>
    <submittedName>
        <fullName evidence="1">Uncharacterized protein</fullName>
    </submittedName>
</protein>
<gene>
    <name evidence="1" type="ORF">POM88_030237</name>
</gene>
<sequence length="137" mass="15692">MQWKPVVLPCTKKWYNLPVGLGYDELKNDLKILCIVPSRDESEGSVVEIYSVNDDPWDGNEGRQITFQAKTSQCKFILKNVPYWIGSDKQVKSYEVLARIDPCTGFYQTFTYPIHVSQNSVYPLNMKDIVVCVGKYG</sequence>
<dbReference type="EMBL" id="JAUIZM010000007">
    <property type="protein sequence ID" value="KAK1374044.1"/>
    <property type="molecule type" value="Genomic_DNA"/>
</dbReference>
<comment type="caution">
    <text evidence="1">The sequence shown here is derived from an EMBL/GenBank/DDBJ whole genome shotgun (WGS) entry which is preliminary data.</text>
</comment>
<organism evidence="1 2">
    <name type="scientific">Heracleum sosnowskyi</name>
    <dbReference type="NCBI Taxonomy" id="360622"/>
    <lineage>
        <taxon>Eukaryota</taxon>
        <taxon>Viridiplantae</taxon>
        <taxon>Streptophyta</taxon>
        <taxon>Embryophyta</taxon>
        <taxon>Tracheophyta</taxon>
        <taxon>Spermatophyta</taxon>
        <taxon>Magnoliopsida</taxon>
        <taxon>eudicotyledons</taxon>
        <taxon>Gunneridae</taxon>
        <taxon>Pentapetalae</taxon>
        <taxon>asterids</taxon>
        <taxon>campanulids</taxon>
        <taxon>Apiales</taxon>
        <taxon>Apiaceae</taxon>
        <taxon>Apioideae</taxon>
        <taxon>apioid superclade</taxon>
        <taxon>Tordylieae</taxon>
        <taxon>Tordyliinae</taxon>
        <taxon>Heracleum</taxon>
    </lineage>
</organism>
<proteinExistence type="predicted"/>
<dbReference type="AlphaFoldDB" id="A0AAD8MIH8"/>
<name>A0AAD8MIH8_9APIA</name>
<dbReference type="Proteomes" id="UP001237642">
    <property type="component" value="Unassembled WGS sequence"/>
</dbReference>